<name>A0A9D1RCM4_9FIRM</name>
<dbReference type="Proteomes" id="UP000824205">
    <property type="component" value="Unassembled WGS sequence"/>
</dbReference>
<organism evidence="3 4">
    <name type="scientific">Candidatus Eubacterium faecipullorum</name>
    <dbReference type="NCBI Taxonomy" id="2838571"/>
    <lineage>
        <taxon>Bacteria</taxon>
        <taxon>Bacillati</taxon>
        <taxon>Bacillota</taxon>
        <taxon>Clostridia</taxon>
        <taxon>Eubacteriales</taxon>
        <taxon>Eubacteriaceae</taxon>
        <taxon>Eubacterium</taxon>
    </lineage>
</organism>
<proteinExistence type="predicted"/>
<comment type="caution">
    <text evidence="3">The sequence shown here is derived from an EMBL/GenBank/DDBJ whole genome shotgun (WGS) entry which is preliminary data.</text>
</comment>
<dbReference type="EMBL" id="DXGE01000011">
    <property type="protein sequence ID" value="HIW85384.1"/>
    <property type="molecule type" value="Genomic_DNA"/>
</dbReference>
<dbReference type="InterPro" id="IPR051534">
    <property type="entry name" value="CBASS_pafABC_assoc_protein"/>
</dbReference>
<reference evidence="3" key="2">
    <citation type="submission" date="2021-04" db="EMBL/GenBank/DDBJ databases">
        <authorList>
            <person name="Gilroy R."/>
        </authorList>
    </citation>
    <scope>NUCLEOTIDE SEQUENCE</scope>
    <source>
        <strain evidence="3">421</strain>
    </source>
</reference>
<dbReference type="InterPro" id="IPR057727">
    <property type="entry name" value="WCX_dom"/>
</dbReference>
<reference evidence="3" key="1">
    <citation type="journal article" date="2021" name="PeerJ">
        <title>Extensive microbial diversity within the chicken gut microbiome revealed by metagenomics and culture.</title>
        <authorList>
            <person name="Gilroy R."/>
            <person name="Ravi A."/>
            <person name="Getino M."/>
            <person name="Pursley I."/>
            <person name="Horton D.L."/>
            <person name="Alikhan N.F."/>
            <person name="Baker D."/>
            <person name="Gharbi K."/>
            <person name="Hall N."/>
            <person name="Watson M."/>
            <person name="Adriaenssens E.M."/>
            <person name="Foster-Nyarko E."/>
            <person name="Jarju S."/>
            <person name="Secka A."/>
            <person name="Antonio M."/>
            <person name="Oren A."/>
            <person name="Chaudhuri R.R."/>
            <person name="La Ragione R."/>
            <person name="Hildebrand F."/>
            <person name="Pallen M.J."/>
        </authorList>
    </citation>
    <scope>NUCLEOTIDE SEQUENCE</scope>
    <source>
        <strain evidence="3">421</strain>
    </source>
</reference>
<feature type="domain" description="WYL" evidence="1">
    <location>
        <begin position="139"/>
        <end position="214"/>
    </location>
</feature>
<gene>
    <name evidence="3" type="ORF">IAA48_02720</name>
</gene>
<dbReference type="InterPro" id="IPR026881">
    <property type="entry name" value="WYL_dom"/>
</dbReference>
<accession>A0A9D1RCM4</accession>
<dbReference type="Pfam" id="PF25583">
    <property type="entry name" value="WCX"/>
    <property type="match status" value="1"/>
</dbReference>
<protein>
    <submittedName>
        <fullName evidence="3">WYL domain-containing protein</fullName>
    </submittedName>
</protein>
<evidence type="ECO:0000259" key="2">
    <source>
        <dbReference type="Pfam" id="PF25583"/>
    </source>
</evidence>
<dbReference type="Pfam" id="PF13280">
    <property type="entry name" value="WYL"/>
    <property type="match status" value="1"/>
</dbReference>
<evidence type="ECO:0000259" key="1">
    <source>
        <dbReference type="Pfam" id="PF13280"/>
    </source>
</evidence>
<evidence type="ECO:0000313" key="3">
    <source>
        <dbReference type="EMBL" id="HIW85384.1"/>
    </source>
</evidence>
<feature type="domain" description="WCX" evidence="2">
    <location>
        <begin position="249"/>
        <end position="323"/>
    </location>
</feature>
<dbReference type="PANTHER" id="PTHR34580:SF1">
    <property type="entry name" value="PROTEIN PAFC"/>
    <property type="match status" value="1"/>
</dbReference>
<evidence type="ECO:0000313" key="4">
    <source>
        <dbReference type="Proteomes" id="UP000824205"/>
    </source>
</evidence>
<dbReference type="PROSITE" id="PS52050">
    <property type="entry name" value="WYL"/>
    <property type="match status" value="1"/>
</dbReference>
<dbReference type="PANTHER" id="PTHR34580">
    <property type="match status" value="1"/>
</dbReference>
<sequence length="328" mass="37632">MQSTKVKTLLIYKYLRLYSDENNPLSSHQLIDLLQKDGVVCERKSIYADVKALTQIGIEIESVMSPKRGFYLKAREFDPPEVRLLIDAVTSAPFITPKMTRSLTGKLRGLLSENQASSLSSQVFREGVNKCDNENIYDIIDMLNKAISHKRKVSIKYRTRKIDKENKKSFTTKIFVLSPYALIWKDDRYYLVCNKSSHDNLMNLRLDRIRNITVLEDAARPVSECSEYTVFDPADYSSKMFNMFSGSVETVTLRCHLDMREQILDRFGSNVPLVAVDIWHFETNVQVAVSDGFVSWLMQFGDMIKVISPAYLADMVAQKAEKIVSVYK</sequence>
<dbReference type="AlphaFoldDB" id="A0A9D1RCM4"/>